<proteinExistence type="predicted"/>
<organism evidence="8 9">
    <name type="scientific">Planococcus maitriensis</name>
    <dbReference type="NCBI Taxonomy" id="221799"/>
    <lineage>
        <taxon>Bacteria</taxon>
        <taxon>Bacillati</taxon>
        <taxon>Bacillota</taxon>
        <taxon>Bacilli</taxon>
        <taxon>Bacillales</taxon>
        <taxon>Caryophanaceae</taxon>
        <taxon>Planococcus</taxon>
    </lineage>
</organism>
<evidence type="ECO:0000256" key="5">
    <source>
        <dbReference type="SAM" id="MobiDB-lite"/>
    </source>
</evidence>
<keyword evidence="2 6" id="KW-0812">Transmembrane</keyword>
<evidence type="ECO:0000256" key="3">
    <source>
        <dbReference type="ARBA" id="ARBA00022989"/>
    </source>
</evidence>
<dbReference type="PANTHER" id="PTHR41335:SF1">
    <property type="entry name" value="MEMBRANE PROTEIN"/>
    <property type="match status" value="1"/>
</dbReference>
<keyword evidence="1" id="KW-1003">Cell membrane</keyword>
<accession>A0A365K7G7</accession>
<dbReference type="GO" id="GO:0005886">
    <property type="term" value="C:plasma membrane"/>
    <property type="evidence" value="ECO:0007669"/>
    <property type="project" value="InterPro"/>
</dbReference>
<keyword evidence="4 6" id="KW-0472">Membrane</keyword>
<evidence type="ECO:0000256" key="4">
    <source>
        <dbReference type="ARBA" id="ARBA00023136"/>
    </source>
</evidence>
<evidence type="ECO:0000259" key="7">
    <source>
        <dbReference type="Pfam" id="PF06305"/>
    </source>
</evidence>
<feature type="transmembrane region" description="Helical" evidence="6">
    <location>
        <begin position="37"/>
        <end position="60"/>
    </location>
</feature>
<comment type="caution">
    <text evidence="8">The sequence shown here is derived from an EMBL/GenBank/DDBJ whole genome shotgun (WGS) entry which is preliminary data.</text>
</comment>
<dbReference type="Proteomes" id="UP000251869">
    <property type="component" value="Unassembled WGS sequence"/>
</dbReference>
<keyword evidence="3 6" id="KW-1133">Transmembrane helix</keyword>
<feature type="compositionally biased region" description="Basic and acidic residues" evidence="5">
    <location>
        <begin position="109"/>
        <end position="146"/>
    </location>
</feature>
<reference evidence="8 9" key="1">
    <citation type="submission" date="2018-06" db="EMBL/GenBank/DDBJ databases">
        <title>The draft genome sequences of strains SCU63 and S1.</title>
        <authorList>
            <person name="Gan L."/>
        </authorList>
    </citation>
    <scope>NUCLEOTIDE SEQUENCE [LARGE SCALE GENOMIC DNA]</scope>
    <source>
        <strain evidence="8 9">S1</strain>
    </source>
</reference>
<dbReference type="AlphaFoldDB" id="A0A365K7G7"/>
<evidence type="ECO:0000313" key="9">
    <source>
        <dbReference type="Proteomes" id="UP000251869"/>
    </source>
</evidence>
<evidence type="ECO:0000313" key="8">
    <source>
        <dbReference type="EMBL" id="RAZ68549.1"/>
    </source>
</evidence>
<dbReference type="EMBL" id="QLZQ01000002">
    <property type="protein sequence ID" value="RAZ68549.1"/>
    <property type="molecule type" value="Genomic_DNA"/>
</dbReference>
<dbReference type="OrthoDB" id="2990728at2"/>
<feature type="region of interest" description="Disordered" evidence="5">
    <location>
        <begin position="108"/>
        <end position="146"/>
    </location>
</feature>
<sequence>MKMQWLLLLGLVFAIIIAIFAVFNVDNVPVNYVFGEAEWPLILVILVSALLGFLLSSILAMTRNYQLKRKVKTLQKEVAVKESLIATQQNEIAEYQKAGVTPDAMVVTGEERTHDADESLRTQPERDEFGVNDTEDRRPDTNRDRL</sequence>
<evidence type="ECO:0000256" key="6">
    <source>
        <dbReference type="SAM" id="Phobius"/>
    </source>
</evidence>
<dbReference type="InterPro" id="IPR010445">
    <property type="entry name" value="LapA_dom"/>
</dbReference>
<protein>
    <submittedName>
        <fullName evidence="8">DUF1049 domain-containing protein</fullName>
    </submittedName>
</protein>
<gene>
    <name evidence="8" type="ORF">DP119_07750</name>
</gene>
<feature type="domain" description="Lipopolysaccharide assembly protein A" evidence="7">
    <location>
        <begin position="24"/>
        <end position="82"/>
    </location>
</feature>
<evidence type="ECO:0000256" key="1">
    <source>
        <dbReference type="ARBA" id="ARBA00022475"/>
    </source>
</evidence>
<dbReference type="PANTHER" id="PTHR41335">
    <property type="entry name" value="MEMBRANE PROTEIN-RELATED"/>
    <property type="match status" value="1"/>
</dbReference>
<name>A0A365K7G7_9BACL</name>
<evidence type="ECO:0000256" key="2">
    <source>
        <dbReference type="ARBA" id="ARBA00022692"/>
    </source>
</evidence>
<dbReference type="Pfam" id="PF06305">
    <property type="entry name" value="LapA_dom"/>
    <property type="match status" value="1"/>
</dbReference>
<dbReference type="RefSeq" id="WP_112232457.1">
    <property type="nucleotide sequence ID" value="NZ_QLZQ01000002.1"/>
</dbReference>
<keyword evidence="9" id="KW-1185">Reference proteome</keyword>